<dbReference type="GO" id="GO:0005509">
    <property type="term" value="F:calcium ion binding"/>
    <property type="evidence" value="ECO:0007669"/>
    <property type="project" value="InterPro"/>
</dbReference>
<evidence type="ECO:0000313" key="15">
    <source>
        <dbReference type="EMBL" id="PIK57497.1"/>
    </source>
</evidence>
<dbReference type="FunFam" id="2.10.25.10:FF:000146">
    <property type="entry name" value="Putative neurogenic locus notch"/>
    <property type="match status" value="1"/>
</dbReference>
<feature type="disulfide bond" evidence="12">
    <location>
        <begin position="22"/>
        <end position="31"/>
    </location>
</feature>
<feature type="domain" description="EGF-like" evidence="14">
    <location>
        <begin position="175"/>
        <end position="212"/>
    </location>
</feature>
<keyword evidence="16" id="KW-1185">Reference proteome</keyword>
<evidence type="ECO:0000256" key="13">
    <source>
        <dbReference type="SAM" id="Phobius"/>
    </source>
</evidence>
<dbReference type="Gene3D" id="2.10.25.10">
    <property type="entry name" value="Laminin"/>
    <property type="match status" value="10"/>
</dbReference>
<keyword evidence="9 13" id="KW-0472">Membrane</keyword>
<dbReference type="GO" id="GO:0043235">
    <property type="term" value="C:receptor complex"/>
    <property type="evidence" value="ECO:0007669"/>
    <property type="project" value="TreeGrafter"/>
</dbReference>
<feature type="disulfide bond" evidence="12">
    <location>
        <begin position="135"/>
        <end position="144"/>
    </location>
</feature>
<organism evidence="15 16">
    <name type="scientific">Stichopus japonicus</name>
    <name type="common">Sea cucumber</name>
    <dbReference type="NCBI Taxonomy" id="307972"/>
    <lineage>
        <taxon>Eukaryota</taxon>
        <taxon>Metazoa</taxon>
        <taxon>Echinodermata</taxon>
        <taxon>Eleutherozoa</taxon>
        <taxon>Echinozoa</taxon>
        <taxon>Holothuroidea</taxon>
        <taxon>Aspidochirotacea</taxon>
        <taxon>Aspidochirotida</taxon>
        <taxon>Stichopodidae</taxon>
        <taxon>Apostichopus</taxon>
    </lineage>
</organism>
<dbReference type="InterPro" id="IPR000152">
    <property type="entry name" value="EGF-type_Asp/Asn_hydroxyl_site"/>
</dbReference>
<dbReference type="FunFam" id="2.10.25.10:FF:000006">
    <property type="entry name" value="Versican core protein-like isoform 1"/>
    <property type="match status" value="1"/>
</dbReference>
<feature type="disulfide bond" evidence="12">
    <location>
        <begin position="59"/>
        <end position="68"/>
    </location>
</feature>
<dbReference type="SMART" id="SM00181">
    <property type="entry name" value="EGF"/>
    <property type="match status" value="10"/>
</dbReference>
<dbReference type="PROSITE" id="PS50026">
    <property type="entry name" value="EGF_3"/>
    <property type="match status" value="10"/>
</dbReference>
<proteinExistence type="predicted"/>
<dbReference type="Pfam" id="PF25024">
    <property type="entry name" value="EGF_TEN"/>
    <property type="match status" value="1"/>
</dbReference>
<dbReference type="InterPro" id="IPR009030">
    <property type="entry name" value="Growth_fac_rcpt_cys_sf"/>
</dbReference>
<feature type="disulfide bond" evidence="12">
    <location>
        <begin position="355"/>
        <end position="364"/>
    </location>
</feature>
<feature type="disulfide bond" evidence="12">
    <location>
        <begin position="202"/>
        <end position="211"/>
    </location>
</feature>
<dbReference type="Proteomes" id="UP000230750">
    <property type="component" value="Unassembled WGS sequence"/>
</dbReference>
<dbReference type="PRINTS" id="PR00010">
    <property type="entry name" value="EGFBLOOD"/>
</dbReference>
<dbReference type="FunFam" id="2.10.25.10:FF:000310">
    <property type="entry name" value="Delta-like protein"/>
    <property type="match status" value="1"/>
</dbReference>
<gene>
    <name evidence="15" type="ORF">BSL78_05561</name>
</gene>
<feature type="disulfide bond" evidence="12">
    <location>
        <begin position="240"/>
        <end position="249"/>
    </location>
</feature>
<feature type="transmembrane region" description="Helical" evidence="13">
    <location>
        <begin position="547"/>
        <end position="569"/>
    </location>
</feature>
<dbReference type="InterPro" id="IPR000742">
    <property type="entry name" value="EGF"/>
</dbReference>
<accession>A0A2G8LB70</accession>
<feature type="domain" description="EGF-like" evidence="14">
    <location>
        <begin position="290"/>
        <end position="326"/>
    </location>
</feature>
<dbReference type="FunFam" id="2.10.25.10:FF:000117">
    <property type="entry name" value="Delta-like protein"/>
    <property type="match status" value="1"/>
</dbReference>
<feature type="disulfide bond" evidence="12">
    <location>
        <begin position="183"/>
        <end position="200"/>
    </location>
</feature>
<evidence type="ECO:0000256" key="6">
    <source>
        <dbReference type="ARBA" id="ARBA00022737"/>
    </source>
</evidence>
<feature type="disulfide bond" evidence="12">
    <location>
        <begin position="97"/>
        <end position="106"/>
    </location>
</feature>
<feature type="domain" description="EGF-like" evidence="14">
    <location>
        <begin position="252"/>
        <end position="288"/>
    </location>
</feature>
<evidence type="ECO:0000256" key="10">
    <source>
        <dbReference type="ARBA" id="ARBA00023157"/>
    </source>
</evidence>
<sequence length="687" mass="74790">MGQPCVHAFRCRNLVGDYLCDCQPGWTGKNCDRNANDCAGHCLNGATCLDLINSFVCVCKPGFIGVECELNINECESEPCMHKGQCVDRVDGYKCICRQGFTGNNCQLDDDLCDPNPCQNGASCFNLYGDYFCACREGFDDRNCSSVKTACSKQPCEVLDSCTVRVPLNHSQGGFIIKPSSVCGPHGKCISLNEDGDFKCSCHTGYVGVYCHENVNDCASSPCYNGGTCVDGLASFQCVCTLGWEGKYCQINSNECVNNPCRNSGSCIDLHADYQCICNDGFKGKSCQSRDFYCSDNTCDNSGTCLEFTDSFVCECAEGYSGPTCRIETVNVCDRHNCENGATCVPSGDSYLCICKEGYDGKYCANNLNECLSNPCAYGSTCIDGIDSYSCLCPPGRSGSTCSLVFGHQIAPPSFGSSCEVDGVVMADGASWNMDCNKCRCNRGVTTCSKGVTVHSVCSTIQQLRRLQELTELHPLSITCIKSESRDTIKVTMGSDQQMTHEFADHVVDSFMLDLDEEFQEGSLLSAIIRIERIIGVTRSDTIKTGLWLTLYMVVLLVISSIACLGIALRRLIRKPSSQIPPAPPPFPSSEQSASENIYVHAPSRSEQSGIYESTLPRFNDYVKMQGAAAAAAAESCTFASSEQTKNYSHSENDLEVAKYFLEKLKIKPTAKVEGECYISMKNLEKT</sequence>
<dbReference type="PANTHER" id="PTHR45836:SF23">
    <property type="entry name" value="NEUROGENIC LOCUS NOTCH HOMOLOG PROTEIN 1"/>
    <property type="match status" value="1"/>
</dbReference>
<keyword evidence="3 12" id="KW-0245">EGF-like domain</keyword>
<feature type="domain" description="EGF-like" evidence="14">
    <location>
        <begin position="109"/>
        <end position="145"/>
    </location>
</feature>
<dbReference type="GO" id="GO:0009986">
    <property type="term" value="C:cell surface"/>
    <property type="evidence" value="ECO:0007669"/>
    <property type="project" value="TreeGrafter"/>
</dbReference>
<feature type="domain" description="EGF-like" evidence="14">
    <location>
        <begin position="34"/>
        <end position="69"/>
    </location>
</feature>
<dbReference type="InterPro" id="IPR018097">
    <property type="entry name" value="EGF_Ca-bd_CS"/>
</dbReference>
<comment type="subcellular location">
    <subcellularLocation>
        <location evidence="1">Membrane</location>
        <topology evidence="1">Single-pass type I membrane protein</topology>
    </subcellularLocation>
</comment>
<name>A0A2G8LB70_STIJA</name>
<evidence type="ECO:0000256" key="5">
    <source>
        <dbReference type="ARBA" id="ARBA00022729"/>
    </source>
</evidence>
<evidence type="ECO:0000256" key="2">
    <source>
        <dbReference type="ARBA" id="ARBA00022473"/>
    </source>
</evidence>
<dbReference type="SMART" id="SM00179">
    <property type="entry name" value="EGF_CA"/>
    <property type="match status" value="10"/>
</dbReference>
<evidence type="ECO:0000256" key="11">
    <source>
        <dbReference type="ARBA" id="ARBA00023180"/>
    </source>
</evidence>
<feature type="disulfide bond" evidence="12">
    <location>
        <begin position="278"/>
        <end position="287"/>
    </location>
</feature>
<dbReference type="PROSITE" id="PS00010">
    <property type="entry name" value="ASX_HYDROXYL"/>
    <property type="match status" value="7"/>
</dbReference>
<dbReference type="AlphaFoldDB" id="A0A2G8LB70"/>
<dbReference type="InterPro" id="IPR056986">
    <property type="entry name" value="JAG1_1/2_dom"/>
</dbReference>
<feature type="domain" description="EGF-like" evidence="14">
    <location>
        <begin position="367"/>
        <end position="403"/>
    </location>
</feature>
<keyword evidence="8 13" id="KW-1133">Transmembrane helix</keyword>
<dbReference type="CDD" id="cd00054">
    <property type="entry name" value="EGF_CA"/>
    <property type="match status" value="9"/>
</dbReference>
<dbReference type="OrthoDB" id="283575at2759"/>
<protein>
    <recommendedName>
        <fullName evidence="14">EGF-like domain-containing protein</fullName>
    </recommendedName>
</protein>
<keyword evidence="11" id="KW-0325">Glycoprotein</keyword>
<feature type="domain" description="EGF-like" evidence="14">
    <location>
        <begin position="71"/>
        <end position="107"/>
    </location>
</feature>
<comment type="caution">
    <text evidence="12">Lacks conserved residue(s) required for the propagation of feature annotation.</text>
</comment>
<feature type="disulfide bond" evidence="12">
    <location>
        <begin position="38"/>
        <end position="48"/>
    </location>
</feature>
<evidence type="ECO:0000256" key="7">
    <source>
        <dbReference type="ARBA" id="ARBA00022976"/>
    </source>
</evidence>
<keyword evidence="5" id="KW-0732">Signal</keyword>
<dbReference type="EMBL" id="MRZV01000140">
    <property type="protein sequence ID" value="PIK57497.1"/>
    <property type="molecule type" value="Genomic_DNA"/>
</dbReference>
<feature type="disulfide bond" evidence="12">
    <location>
        <begin position="316"/>
        <end position="325"/>
    </location>
</feature>
<dbReference type="GO" id="GO:0005886">
    <property type="term" value="C:plasma membrane"/>
    <property type="evidence" value="ECO:0007669"/>
    <property type="project" value="TreeGrafter"/>
</dbReference>
<dbReference type="PROSITE" id="PS01187">
    <property type="entry name" value="EGF_CA"/>
    <property type="match status" value="4"/>
</dbReference>
<dbReference type="Pfam" id="PF23575">
    <property type="entry name" value="JAG1"/>
    <property type="match status" value="1"/>
</dbReference>
<keyword evidence="6" id="KW-0677">Repeat</keyword>
<keyword evidence="2" id="KW-0217">Developmental protein</keyword>
<dbReference type="FunFam" id="2.10.25.10:FF:000472">
    <property type="entry name" value="Uncharacterized protein, isoform A"/>
    <property type="match status" value="2"/>
</dbReference>
<comment type="caution">
    <text evidence="15">The sequence shown here is derived from an EMBL/GenBank/DDBJ whole genome shotgun (WGS) entry which is preliminary data.</text>
</comment>
<evidence type="ECO:0000256" key="8">
    <source>
        <dbReference type="ARBA" id="ARBA00022989"/>
    </source>
</evidence>
<dbReference type="STRING" id="307972.A0A2G8LB70"/>
<evidence type="ECO:0000313" key="16">
    <source>
        <dbReference type="Proteomes" id="UP000230750"/>
    </source>
</evidence>
<keyword evidence="7" id="KW-0914">Notch signaling pathway</keyword>
<dbReference type="InterPro" id="IPR001881">
    <property type="entry name" value="EGF-like_Ca-bd_dom"/>
</dbReference>
<dbReference type="Pfam" id="PF00008">
    <property type="entry name" value="EGF"/>
    <property type="match status" value="4"/>
</dbReference>
<dbReference type="FunFam" id="2.10.25.10:FF:000122">
    <property type="entry name" value="Protein crumbs homolog 2"/>
    <property type="match status" value="1"/>
</dbReference>
<dbReference type="PANTHER" id="PTHR45836">
    <property type="entry name" value="SLIT HOMOLOG"/>
    <property type="match status" value="1"/>
</dbReference>
<evidence type="ECO:0000256" key="1">
    <source>
        <dbReference type="ARBA" id="ARBA00004479"/>
    </source>
</evidence>
<evidence type="ECO:0000256" key="4">
    <source>
        <dbReference type="ARBA" id="ARBA00022692"/>
    </source>
</evidence>
<dbReference type="GO" id="GO:0007219">
    <property type="term" value="P:Notch signaling pathway"/>
    <property type="evidence" value="ECO:0007669"/>
    <property type="project" value="UniProtKB-KW"/>
</dbReference>
<evidence type="ECO:0000256" key="3">
    <source>
        <dbReference type="ARBA" id="ARBA00022536"/>
    </source>
</evidence>
<evidence type="ECO:0000256" key="9">
    <source>
        <dbReference type="ARBA" id="ARBA00023136"/>
    </source>
</evidence>
<dbReference type="SUPFAM" id="SSF57184">
    <property type="entry name" value="Growth factor receptor domain"/>
    <property type="match status" value="1"/>
</dbReference>
<reference evidence="15 16" key="1">
    <citation type="journal article" date="2017" name="PLoS Biol.">
        <title>The sea cucumber genome provides insights into morphological evolution and visceral regeneration.</title>
        <authorList>
            <person name="Zhang X."/>
            <person name="Sun L."/>
            <person name="Yuan J."/>
            <person name="Sun Y."/>
            <person name="Gao Y."/>
            <person name="Zhang L."/>
            <person name="Li S."/>
            <person name="Dai H."/>
            <person name="Hamel J.F."/>
            <person name="Liu C."/>
            <person name="Yu Y."/>
            <person name="Liu S."/>
            <person name="Lin W."/>
            <person name="Guo K."/>
            <person name="Jin S."/>
            <person name="Xu P."/>
            <person name="Storey K.B."/>
            <person name="Huan P."/>
            <person name="Zhang T."/>
            <person name="Zhou Y."/>
            <person name="Zhang J."/>
            <person name="Lin C."/>
            <person name="Li X."/>
            <person name="Xing L."/>
            <person name="Huo D."/>
            <person name="Sun M."/>
            <person name="Wang L."/>
            <person name="Mercier A."/>
            <person name="Li F."/>
            <person name="Yang H."/>
            <person name="Xiang J."/>
        </authorList>
    </citation>
    <scope>NUCLEOTIDE SEQUENCE [LARGE SCALE GENOMIC DNA]</scope>
    <source>
        <strain evidence="15">Shaxun</strain>
        <tissue evidence="15">Muscle</tissue>
    </source>
</reference>
<feature type="domain" description="EGF-like" evidence="14">
    <location>
        <begin position="214"/>
        <end position="250"/>
    </location>
</feature>
<feature type="domain" description="EGF-like" evidence="14">
    <location>
        <begin position="1"/>
        <end position="32"/>
    </location>
</feature>
<evidence type="ECO:0000259" key="14">
    <source>
        <dbReference type="PROSITE" id="PS50026"/>
    </source>
</evidence>
<dbReference type="InterPro" id="IPR051355">
    <property type="entry name" value="Notch/Slit_guidance"/>
</dbReference>
<dbReference type="SUPFAM" id="SSF57196">
    <property type="entry name" value="EGF/Laminin"/>
    <property type="match status" value="6"/>
</dbReference>
<dbReference type="PROSITE" id="PS00022">
    <property type="entry name" value="EGF_1"/>
    <property type="match status" value="9"/>
</dbReference>
<dbReference type="GO" id="GO:0007411">
    <property type="term" value="P:axon guidance"/>
    <property type="evidence" value="ECO:0007669"/>
    <property type="project" value="TreeGrafter"/>
</dbReference>
<feature type="domain" description="EGF-like" evidence="14">
    <location>
        <begin position="329"/>
        <end position="365"/>
    </location>
</feature>
<keyword evidence="4 13" id="KW-0812">Transmembrane</keyword>
<keyword evidence="10 12" id="KW-1015">Disulfide bond</keyword>
<dbReference type="PROSITE" id="PS01186">
    <property type="entry name" value="EGF_2"/>
    <property type="match status" value="9"/>
</dbReference>
<evidence type="ECO:0000256" key="12">
    <source>
        <dbReference type="PROSITE-ProRule" id="PRU00076"/>
    </source>
</evidence>
<feature type="disulfide bond" evidence="12">
    <location>
        <begin position="393"/>
        <end position="402"/>
    </location>
</feature>